<proteinExistence type="predicted"/>
<dbReference type="Proteomes" id="UP000499080">
    <property type="component" value="Unassembled WGS sequence"/>
</dbReference>
<sequence>MRPCVPNNCCSGSTGMCFTIPPILPMLLPVFQHLKRLLARQESLTAPRPRSPSCDASHTTTVVAVGMCLTIQSILQILLPVFQHLKRVLTQQEPLSNFL</sequence>
<evidence type="ECO:0000313" key="1">
    <source>
        <dbReference type="EMBL" id="GBM46035.1"/>
    </source>
</evidence>
<reference evidence="1 2" key="1">
    <citation type="journal article" date="2019" name="Sci. Rep.">
        <title>Orb-weaving spider Araneus ventricosus genome elucidates the spidroin gene catalogue.</title>
        <authorList>
            <person name="Kono N."/>
            <person name="Nakamura H."/>
            <person name="Ohtoshi R."/>
            <person name="Moran D.A.P."/>
            <person name="Shinohara A."/>
            <person name="Yoshida Y."/>
            <person name="Fujiwara M."/>
            <person name="Mori M."/>
            <person name="Tomita M."/>
            <person name="Arakawa K."/>
        </authorList>
    </citation>
    <scope>NUCLEOTIDE SEQUENCE [LARGE SCALE GENOMIC DNA]</scope>
</reference>
<dbReference type="AlphaFoldDB" id="A0A4Y2G007"/>
<accession>A0A4Y2G007</accession>
<comment type="caution">
    <text evidence="1">The sequence shown here is derived from an EMBL/GenBank/DDBJ whole genome shotgun (WGS) entry which is preliminary data.</text>
</comment>
<gene>
    <name evidence="1" type="ORF">AVEN_164051_1</name>
</gene>
<evidence type="ECO:0000313" key="2">
    <source>
        <dbReference type="Proteomes" id="UP000499080"/>
    </source>
</evidence>
<organism evidence="1 2">
    <name type="scientific">Araneus ventricosus</name>
    <name type="common">Orbweaver spider</name>
    <name type="synonym">Epeira ventricosa</name>
    <dbReference type="NCBI Taxonomy" id="182803"/>
    <lineage>
        <taxon>Eukaryota</taxon>
        <taxon>Metazoa</taxon>
        <taxon>Ecdysozoa</taxon>
        <taxon>Arthropoda</taxon>
        <taxon>Chelicerata</taxon>
        <taxon>Arachnida</taxon>
        <taxon>Araneae</taxon>
        <taxon>Araneomorphae</taxon>
        <taxon>Entelegynae</taxon>
        <taxon>Araneoidea</taxon>
        <taxon>Araneidae</taxon>
        <taxon>Araneus</taxon>
    </lineage>
</organism>
<keyword evidence="2" id="KW-1185">Reference proteome</keyword>
<protein>
    <submittedName>
        <fullName evidence="1">Uncharacterized protein</fullName>
    </submittedName>
</protein>
<dbReference type="EMBL" id="BGPR01001121">
    <property type="protein sequence ID" value="GBM46035.1"/>
    <property type="molecule type" value="Genomic_DNA"/>
</dbReference>
<name>A0A4Y2G007_ARAVE</name>